<evidence type="ECO:0000313" key="8">
    <source>
        <dbReference type="EMBL" id="MFC5193521.1"/>
    </source>
</evidence>
<dbReference type="GO" id="GO:0004526">
    <property type="term" value="F:ribonuclease P activity"/>
    <property type="evidence" value="ECO:0007669"/>
    <property type="project" value="UniProtKB-EC"/>
</dbReference>
<evidence type="ECO:0000256" key="1">
    <source>
        <dbReference type="ARBA" id="ARBA00022694"/>
    </source>
</evidence>
<comment type="subunit">
    <text evidence="6">Consists of a catalytic RNA component (M1 or rnpB) and a protein subunit.</text>
</comment>
<evidence type="ECO:0000256" key="5">
    <source>
        <dbReference type="ARBA" id="ARBA00022884"/>
    </source>
</evidence>
<evidence type="ECO:0000256" key="6">
    <source>
        <dbReference type="HAMAP-Rule" id="MF_00227"/>
    </source>
</evidence>
<dbReference type="RefSeq" id="WP_377917545.1">
    <property type="nucleotide sequence ID" value="NZ_JBHSKS010000021.1"/>
</dbReference>
<protein>
    <recommendedName>
        <fullName evidence="6 7">Ribonuclease P protein component</fullName>
        <shortName evidence="6">RNase P protein</shortName>
        <shortName evidence="6">RNaseP protein</shortName>
        <ecNumber evidence="6 7">3.1.26.5</ecNumber>
    </recommendedName>
    <alternativeName>
        <fullName evidence="6">Protein C5</fullName>
    </alternativeName>
</protein>
<accession>A0ABW0C0R9</accession>
<comment type="similarity">
    <text evidence="6">Belongs to the RnpA family.</text>
</comment>
<reference evidence="9" key="1">
    <citation type="journal article" date="2019" name="Int. J. Syst. Evol. Microbiol.">
        <title>The Global Catalogue of Microorganisms (GCM) 10K type strain sequencing project: providing services to taxonomists for standard genome sequencing and annotation.</title>
        <authorList>
            <consortium name="The Broad Institute Genomics Platform"/>
            <consortium name="The Broad Institute Genome Sequencing Center for Infectious Disease"/>
            <person name="Wu L."/>
            <person name="Ma J."/>
        </authorList>
    </citation>
    <scope>NUCLEOTIDE SEQUENCE [LARGE SCALE GENOMIC DNA]</scope>
    <source>
        <strain evidence="9">CGMCC 1.7030</strain>
    </source>
</reference>
<evidence type="ECO:0000256" key="3">
    <source>
        <dbReference type="ARBA" id="ARBA00022759"/>
    </source>
</evidence>
<dbReference type="PANTHER" id="PTHR33992">
    <property type="entry name" value="RIBONUCLEASE P PROTEIN COMPONENT"/>
    <property type="match status" value="1"/>
</dbReference>
<keyword evidence="4 6" id="KW-0378">Hydrolase</keyword>
<keyword evidence="5 6" id="KW-0694">RNA-binding</keyword>
<dbReference type="InterPro" id="IPR014721">
    <property type="entry name" value="Ribsml_uS5_D2-typ_fold_subgr"/>
</dbReference>
<dbReference type="Gene3D" id="3.30.230.10">
    <property type="match status" value="1"/>
</dbReference>
<evidence type="ECO:0000256" key="7">
    <source>
        <dbReference type="NCBIfam" id="TIGR00188"/>
    </source>
</evidence>
<keyword evidence="2 6" id="KW-0540">Nuclease</keyword>
<dbReference type="Pfam" id="PF00825">
    <property type="entry name" value="Ribonuclease_P"/>
    <property type="match status" value="1"/>
</dbReference>
<comment type="catalytic activity">
    <reaction evidence="6">
        <text>Endonucleolytic cleavage of RNA, removing 5'-extranucleotides from tRNA precursor.</text>
        <dbReference type="EC" id="3.1.26.5"/>
    </reaction>
</comment>
<dbReference type="SUPFAM" id="SSF54211">
    <property type="entry name" value="Ribosomal protein S5 domain 2-like"/>
    <property type="match status" value="1"/>
</dbReference>
<dbReference type="HAMAP" id="MF_00227">
    <property type="entry name" value="RNase_P"/>
    <property type="match status" value="1"/>
</dbReference>
<comment type="caution">
    <text evidence="8">The sequence shown here is derived from an EMBL/GenBank/DDBJ whole genome shotgun (WGS) entry which is preliminary data.</text>
</comment>
<dbReference type="InterPro" id="IPR020568">
    <property type="entry name" value="Ribosomal_Su5_D2-typ_SF"/>
</dbReference>
<name>A0ABW0C0R9_9BACT</name>
<dbReference type="Proteomes" id="UP001596163">
    <property type="component" value="Unassembled WGS sequence"/>
</dbReference>
<keyword evidence="9" id="KW-1185">Reference proteome</keyword>
<dbReference type="EC" id="3.1.26.5" evidence="6 7"/>
<sequence length="130" mass="15233">MNFKLPKSERLHAEKLIKELFNEGSSFFLYPFKVVFLVKQELEDLPNQVLFSVSKKKIKKASGRNFIKRRLKETYRLNKQLLSKKGILLGFIFVGNPEMSFSEIEPKMKLALDRLQKELSQNHSNDDSKI</sequence>
<evidence type="ECO:0000256" key="4">
    <source>
        <dbReference type="ARBA" id="ARBA00022801"/>
    </source>
</evidence>
<dbReference type="NCBIfam" id="TIGR00188">
    <property type="entry name" value="rnpA"/>
    <property type="match status" value="1"/>
</dbReference>
<dbReference type="InterPro" id="IPR000100">
    <property type="entry name" value="RNase_P"/>
</dbReference>
<organism evidence="8 9">
    <name type="scientific">Algoriphagus aquatilis</name>
    <dbReference type="NCBI Taxonomy" id="490186"/>
    <lineage>
        <taxon>Bacteria</taxon>
        <taxon>Pseudomonadati</taxon>
        <taxon>Bacteroidota</taxon>
        <taxon>Cytophagia</taxon>
        <taxon>Cytophagales</taxon>
        <taxon>Cyclobacteriaceae</taxon>
        <taxon>Algoriphagus</taxon>
    </lineage>
</organism>
<gene>
    <name evidence="6 8" type="primary">rnpA</name>
    <name evidence="8" type="ORF">ACFPIK_17240</name>
</gene>
<dbReference type="EMBL" id="JBHSKS010000021">
    <property type="protein sequence ID" value="MFC5193521.1"/>
    <property type="molecule type" value="Genomic_DNA"/>
</dbReference>
<keyword evidence="1 6" id="KW-0819">tRNA processing</keyword>
<evidence type="ECO:0000313" key="9">
    <source>
        <dbReference type="Proteomes" id="UP001596163"/>
    </source>
</evidence>
<evidence type="ECO:0000256" key="2">
    <source>
        <dbReference type="ARBA" id="ARBA00022722"/>
    </source>
</evidence>
<proteinExistence type="inferred from homology"/>
<comment type="function">
    <text evidence="6">RNaseP catalyzes the removal of the 5'-leader sequence from pre-tRNA to produce the mature 5'-terminus. It can also cleave other RNA substrates such as 4.5S RNA. The protein component plays an auxiliary but essential role in vivo by binding to the 5'-leader sequence and broadening the substrate specificity of the ribozyme.</text>
</comment>
<dbReference type="PANTHER" id="PTHR33992:SF1">
    <property type="entry name" value="RIBONUCLEASE P PROTEIN COMPONENT"/>
    <property type="match status" value="1"/>
</dbReference>
<keyword evidence="3 6" id="KW-0255">Endonuclease</keyword>